<dbReference type="Proteomes" id="UP000240702">
    <property type="component" value="Segment"/>
</dbReference>
<reference evidence="2 3" key="1">
    <citation type="submission" date="2016-12" db="EMBL/GenBank/DDBJ databases">
        <title>Whole genome Sequence of Mycobacteriophages.</title>
        <authorList>
            <person name="Bajpai U."/>
        </authorList>
    </citation>
    <scope>NUCLEOTIDE SEQUENCE [LARGE SCALE GENOMIC DNA]</scope>
</reference>
<accession>A0A2I2MPH0</accession>
<name>A0A2I2MPH0_9CAUD</name>
<feature type="compositionally biased region" description="Polar residues" evidence="1">
    <location>
        <begin position="98"/>
        <end position="109"/>
    </location>
</feature>
<feature type="compositionally biased region" description="Acidic residues" evidence="1">
    <location>
        <begin position="116"/>
        <end position="125"/>
    </location>
</feature>
<gene>
    <name evidence="2" type="primary">70</name>
    <name evidence="2" type="ORF">EniyanLRS_70</name>
</gene>
<evidence type="ECO:0000313" key="2">
    <source>
        <dbReference type="EMBL" id="AQT25744.1"/>
    </source>
</evidence>
<organism evidence="2 3">
    <name type="scientific">Mycobacterium phage EniyanLRS</name>
    <dbReference type="NCBI Taxonomy" id="1933770"/>
    <lineage>
        <taxon>Viruses</taxon>
        <taxon>Duplodnaviria</taxon>
        <taxon>Heunggongvirae</taxon>
        <taxon>Uroviricota</taxon>
        <taxon>Caudoviricetes</taxon>
        <taxon>Vilmaviridae</taxon>
        <taxon>Wildcatvirus</taxon>
        <taxon>Wildcatvirus wildcat</taxon>
        <taxon>Mycobacterium virus Wildcat</taxon>
    </lineage>
</organism>
<dbReference type="EMBL" id="KY385381">
    <property type="protein sequence ID" value="AQT25744.1"/>
    <property type="molecule type" value="Genomic_DNA"/>
</dbReference>
<evidence type="ECO:0000313" key="3">
    <source>
        <dbReference type="Proteomes" id="UP000240702"/>
    </source>
</evidence>
<feature type="compositionally biased region" description="Gly residues" evidence="1">
    <location>
        <begin position="131"/>
        <end position="150"/>
    </location>
</feature>
<evidence type="ECO:0000256" key="1">
    <source>
        <dbReference type="SAM" id="MobiDB-lite"/>
    </source>
</evidence>
<protein>
    <submittedName>
        <fullName evidence="2">Uncharacterized protein</fullName>
    </submittedName>
</protein>
<feature type="region of interest" description="Disordered" evidence="1">
    <location>
        <begin position="93"/>
        <end position="150"/>
    </location>
</feature>
<proteinExistence type="predicted"/>
<sequence length="150" mass="16075">MNDPLIPLSISEIVYVALSVAQQSSNLDDRTKENIGLILTSYRTKRDTYLTSRGISAEDISEITAAAAEAMANWLDDRALKADLAEGIMDEFERDFSESQAQDRNQGATSRRREEVEGDDGDWGPDDIAPPGGGWDPGGGAADPGGQGNS</sequence>